<dbReference type="FunFam" id="2.30.30.30:FF:000004">
    <property type="entry name" value="50S ribosomal protein L24"/>
    <property type="match status" value="1"/>
</dbReference>
<dbReference type="InterPro" id="IPR005825">
    <property type="entry name" value="Ribosomal_uL24_CS"/>
</dbReference>
<sequence length="108" mass="12089">MTMLKVRKDDEVVILTGKDKGKRGKVLKVLREELRVVVEKVNMVKRHVRPDRMGKPGGIVEKEAPIHVSNVAIFNAATGNGDRIGYKVLEDGQKVRVFKSNGEVIGRR</sequence>
<dbReference type="InterPro" id="IPR057264">
    <property type="entry name" value="Ribosomal_uL24_C"/>
</dbReference>
<dbReference type="InterPro" id="IPR008991">
    <property type="entry name" value="Translation_prot_SH3-like_sf"/>
</dbReference>
<evidence type="ECO:0000256" key="3">
    <source>
        <dbReference type="ARBA" id="ARBA00022884"/>
    </source>
</evidence>
<dbReference type="GO" id="GO:0019843">
    <property type="term" value="F:rRNA binding"/>
    <property type="evidence" value="ECO:0007669"/>
    <property type="project" value="UniProtKB-UniRule"/>
</dbReference>
<dbReference type="CDD" id="cd06089">
    <property type="entry name" value="KOW_RPL26"/>
    <property type="match status" value="1"/>
</dbReference>
<accession>A0A060UQ27</accession>
<dbReference type="PANTHER" id="PTHR12903">
    <property type="entry name" value="MITOCHONDRIAL RIBOSOMAL PROTEIN L24"/>
    <property type="match status" value="1"/>
</dbReference>
<reference evidence="11" key="2">
    <citation type="submission" date="2014-07" db="EMBL/GenBank/DDBJ databases">
        <title>Initial genome analysis of the psychrotolerant acidophile Acidithiobacillus ferrivorans CF27: insights into iron and sulfur oxidation pathways and into biofilm formation.</title>
        <authorList>
            <person name="Talla E."/>
            <person name="Hedrich S."/>
            <person name="Mangenot S."/>
            <person name="Ji B."/>
            <person name="Johnson D.B."/>
            <person name="Barbe V."/>
            <person name="Bonnefoy V."/>
        </authorList>
    </citation>
    <scope>NUCLEOTIDE SEQUENCE [LARGE SCALE GENOMIC DNA]</scope>
    <source>
        <strain evidence="11">CF27</strain>
    </source>
</reference>
<dbReference type="Gene3D" id="2.30.30.30">
    <property type="match status" value="1"/>
</dbReference>
<dbReference type="NCBIfam" id="TIGR01079">
    <property type="entry name" value="rplX_bact"/>
    <property type="match status" value="1"/>
</dbReference>
<keyword evidence="5 8" id="KW-0687">Ribonucleoprotein</keyword>
<keyword evidence="3 8" id="KW-0694">RNA-binding</keyword>
<proteinExistence type="inferred from homology"/>
<dbReference type="AlphaFoldDB" id="A0A060UQ27"/>
<reference evidence="11" key="1">
    <citation type="submission" date="2014-03" db="EMBL/GenBank/DDBJ databases">
        <authorList>
            <person name="Genoscope - CEA"/>
        </authorList>
    </citation>
    <scope>NUCLEOTIDE SEQUENCE [LARGE SCALE GENOMIC DNA]</scope>
    <source>
        <strain evidence="11">CF27</strain>
    </source>
</reference>
<comment type="function">
    <text evidence="7 8">One of the proteins that surrounds the polypeptide exit tunnel on the outside of the subunit.</text>
</comment>
<dbReference type="Pfam" id="PF17136">
    <property type="entry name" value="ribosomal_L24"/>
    <property type="match status" value="1"/>
</dbReference>
<name>A0A060UQ27_9PROT</name>
<dbReference type="PROSITE" id="PS01108">
    <property type="entry name" value="RIBOSOMAL_L24"/>
    <property type="match status" value="1"/>
</dbReference>
<protein>
    <recommendedName>
        <fullName evidence="6 8">Large ribosomal subunit protein uL24</fullName>
    </recommendedName>
</protein>
<dbReference type="GO" id="GO:0005840">
    <property type="term" value="C:ribosome"/>
    <property type="evidence" value="ECO:0007669"/>
    <property type="project" value="UniProtKB-KW"/>
</dbReference>
<dbReference type="GO" id="GO:1990904">
    <property type="term" value="C:ribonucleoprotein complex"/>
    <property type="evidence" value="ECO:0007669"/>
    <property type="project" value="UniProtKB-KW"/>
</dbReference>
<keyword evidence="13" id="KW-1185">Reference proteome</keyword>
<evidence type="ECO:0000256" key="9">
    <source>
        <dbReference type="RuleBase" id="RU003477"/>
    </source>
</evidence>
<comment type="subunit">
    <text evidence="8">Part of the 50S ribosomal subunit.</text>
</comment>
<evidence type="ECO:0000259" key="10">
    <source>
        <dbReference type="SMART" id="SM00739"/>
    </source>
</evidence>
<dbReference type="InterPro" id="IPR005824">
    <property type="entry name" value="KOW"/>
</dbReference>
<dbReference type="Pfam" id="PF00467">
    <property type="entry name" value="KOW"/>
    <property type="match status" value="1"/>
</dbReference>
<evidence type="ECO:0000256" key="1">
    <source>
        <dbReference type="ARBA" id="ARBA00010618"/>
    </source>
</evidence>
<dbReference type="InterPro" id="IPR003256">
    <property type="entry name" value="Ribosomal_uL24"/>
</dbReference>
<evidence type="ECO:0000256" key="6">
    <source>
        <dbReference type="ARBA" id="ARBA00035206"/>
    </source>
</evidence>
<dbReference type="InterPro" id="IPR041988">
    <property type="entry name" value="Ribosomal_uL24_KOW"/>
</dbReference>
<dbReference type="SMART" id="SM00739">
    <property type="entry name" value="KOW"/>
    <property type="match status" value="1"/>
</dbReference>
<dbReference type="InterPro" id="IPR014722">
    <property type="entry name" value="Rib_uL2_dom2"/>
</dbReference>
<keyword evidence="2 8" id="KW-0699">rRNA-binding</keyword>
<evidence type="ECO:0000256" key="4">
    <source>
        <dbReference type="ARBA" id="ARBA00022980"/>
    </source>
</evidence>
<dbReference type="GO" id="GO:0003735">
    <property type="term" value="F:structural constituent of ribosome"/>
    <property type="evidence" value="ECO:0007669"/>
    <property type="project" value="InterPro"/>
</dbReference>
<dbReference type="GO" id="GO:0006412">
    <property type="term" value="P:translation"/>
    <property type="evidence" value="ECO:0007669"/>
    <property type="project" value="UniProtKB-UniRule"/>
</dbReference>
<dbReference type="EMBL" id="CCCS020000037">
    <property type="protein sequence ID" value="CDQ10732.1"/>
    <property type="molecule type" value="Genomic_DNA"/>
</dbReference>
<reference evidence="12 13" key="3">
    <citation type="submission" date="2017-03" db="EMBL/GenBank/DDBJ databases">
        <authorList>
            <person name="Regsiter A."/>
            <person name="William W."/>
        </authorList>
    </citation>
    <scope>NUCLEOTIDE SEQUENCE [LARGE SCALE GENOMIC DNA]</scope>
    <source>
        <strain evidence="12">PRJEB5721</strain>
    </source>
</reference>
<dbReference type="HAMAP" id="MF_01326_B">
    <property type="entry name" value="Ribosomal_uL24_B"/>
    <property type="match status" value="1"/>
</dbReference>
<evidence type="ECO:0000256" key="5">
    <source>
        <dbReference type="ARBA" id="ARBA00023274"/>
    </source>
</evidence>
<dbReference type="Proteomes" id="UP000193925">
    <property type="component" value="Chromosome AFERRI"/>
</dbReference>
<evidence type="ECO:0000256" key="8">
    <source>
        <dbReference type="HAMAP-Rule" id="MF_01326"/>
    </source>
</evidence>
<evidence type="ECO:0000313" key="12">
    <source>
        <dbReference type="EMBL" id="SMH65872.1"/>
    </source>
</evidence>
<feature type="domain" description="KOW" evidence="10">
    <location>
        <begin position="5"/>
        <end position="32"/>
    </location>
</feature>
<dbReference type="EMBL" id="LT841305">
    <property type="protein sequence ID" value="SMH65872.1"/>
    <property type="molecule type" value="Genomic_DNA"/>
</dbReference>
<evidence type="ECO:0000313" key="11">
    <source>
        <dbReference type="EMBL" id="CDQ10732.1"/>
    </source>
</evidence>
<organism evidence="11">
    <name type="scientific">Acidithiobacillus ferrivorans</name>
    <dbReference type="NCBI Taxonomy" id="160808"/>
    <lineage>
        <taxon>Bacteria</taxon>
        <taxon>Pseudomonadati</taxon>
        <taxon>Pseudomonadota</taxon>
        <taxon>Acidithiobacillia</taxon>
        <taxon>Acidithiobacillales</taxon>
        <taxon>Acidithiobacillaceae</taxon>
        <taxon>Acidithiobacillus</taxon>
    </lineage>
</organism>
<comment type="function">
    <text evidence="8">One of two assembly initiator proteins, it binds directly to the 5'-end of the 23S rRNA, where it nucleates assembly of the 50S subunit.</text>
</comment>
<evidence type="ECO:0000256" key="7">
    <source>
        <dbReference type="ARBA" id="ARBA00058688"/>
    </source>
</evidence>
<comment type="similarity">
    <text evidence="1 8 9">Belongs to the universal ribosomal protein uL24 family.</text>
</comment>
<dbReference type="SUPFAM" id="SSF50104">
    <property type="entry name" value="Translation proteins SH3-like domain"/>
    <property type="match status" value="1"/>
</dbReference>
<evidence type="ECO:0000256" key="2">
    <source>
        <dbReference type="ARBA" id="ARBA00022730"/>
    </source>
</evidence>
<gene>
    <name evidence="8 11" type="primary">rplX</name>
    <name evidence="12" type="ORF">AFERRI_20661</name>
    <name evidence="11" type="ORF">AFERRI_420030</name>
</gene>
<evidence type="ECO:0000313" key="13">
    <source>
        <dbReference type="Proteomes" id="UP000193925"/>
    </source>
</evidence>
<keyword evidence="4 8" id="KW-0689">Ribosomal protein</keyword>